<dbReference type="PANTHER" id="PTHR24256">
    <property type="entry name" value="TRYPTASE-RELATED"/>
    <property type="match status" value="1"/>
</dbReference>
<dbReference type="PROSITE" id="PS50240">
    <property type="entry name" value="TRYPSIN_DOM"/>
    <property type="match status" value="1"/>
</dbReference>
<evidence type="ECO:0000259" key="2">
    <source>
        <dbReference type="PROSITE" id="PS50240"/>
    </source>
</evidence>
<reference evidence="3 4" key="1">
    <citation type="submission" date="2016-07" db="EMBL/GenBank/DDBJ databases">
        <title>Complete genome sequence of Altererythrobacter dongtanensis KCTC 22672, a type strain with esterase isolated from tidal flat.</title>
        <authorList>
            <person name="Cheng H."/>
            <person name="Wu Y.-H."/>
            <person name="Zhou P."/>
            <person name="Huo Y.-Y."/>
            <person name="Wang C.-S."/>
            <person name="Xu X.-W."/>
        </authorList>
    </citation>
    <scope>NUCLEOTIDE SEQUENCE [LARGE SCALE GENOMIC DNA]</scope>
    <source>
        <strain evidence="3 4">KCTC 22672</strain>
    </source>
</reference>
<dbReference type="PROSITE" id="PS00134">
    <property type="entry name" value="TRYPSIN_HIS"/>
    <property type="match status" value="1"/>
</dbReference>
<dbReference type="InterPro" id="IPR018114">
    <property type="entry name" value="TRYPSIN_HIS"/>
</dbReference>
<dbReference type="STRING" id="692370.A6F68_00842"/>
<keyword evidence="3" id="KW-0378">Hydrolase</keyword>
<dbReference type="RefSeq" id="WP_067676718.1">
    <property type="nucleotide sequence ID" value="NZ_CP016591.1"/>
</dbReference>
<evidence type="ECO:0000256" key="1">
    <source>
        <dbReference type="ARBA" id="ARBA00023157"/>
    </source>
</evidence>
<dbReference type="SMART" id="SM00020">
    <property type="entry name" value="Tryp_SPc"/>
    <property type="match status" value="1"/>
</dbReference>
<evidence type="ECO:0000313" key="3">
    <source>
        <dbReference type="EMBL" id="ANY19368.1"/>
    </source>
</evidence>
<gene>
    <name evidence="3" type="primary">sprT</name>
    <name evidence="3" type="ORF">A6F68_00842</name>
</gene>
<dbReference type="InterPro" id="IPR043504">
    <property type="entry name" value="Peptidase_S1_PA_chymotrypsin"/>
</dbReference>
<dbReference type="AlphaFoldDB" id="A0A1B2ABB5"/>
<organism evidence="3 4">
    <name type="scientific">Tsuneonella dongtanensis</name>
    <dbReference type="NCBI Taxonomy" id="692370"/>
    <lineage>
        <taxon>Bacteria</taxon>
        <taxon>Pseudomonadati</taxon>
        <taxon>Pseudomonadota</taxon>
        <taxon>Alphaproteobacteria</taxon>
        <taxon>Sphingomonadales</taxon>
        <taxon>Erythrobacteraceae</taxon>
        <taxon>Tsuneonella</taxon>
    </lineage>
</organism>
<dbReference type="Proteomes" id="UP000092932">
    <property type="component" value="Chromosome"/>
</dbReference>
<dbReference type="InterPro" id="IPR001314">
    <property type="entry name" value="Peptidase_S1A"/>
</dbReference>
<sequence length="647" mass="70303">MGRRISINLALPPAMAAILAALLIVVSPWPANAIITADENPDLVAGKIAIGLREELGEHSAEIEAIARANPNIRIGWPSQFEITADPDYPDNFYLLDMQNPSASSTYRRWNDVPQSPDPVLAEPIFIGRLDDGSFAPGLDAALRAILRRQALLRLNTLPAFEHGIYARIDCVPDDPCDDSRDILVNQPLQISITTAPRNPQPRFVYALLLRPDYSLQWIFQSPPDRPIDPDRLVVVKYPEDPLKFEQEGRHDLIVISSAKPIDPLLLSSSVSGQVDQSRCRLPVEQAICRALSGLPDPNPTDEPTTIASDWDIQFAGRYFAARPTIGYVGGGETALPGSAPWAVQIYSALPYTEEQKQLDAAMADTNPDKKFLDQLSTGQEEHRCGGSLIAPDIVLTAAHCLRQPGLDFLANRRVYVGSQRLRGERGANGVDYRVVAAVYHAGYVPSTGGVNEAPPRNDIALLKIRPIGRPVIPRPIRLPGSAPASAEAGQSDIIRVYGWGYTEERRPNQSGVMNGGKLLAYAEDLQVGALRIVETAECRKIPHYKGVSADNICAETPPPSEATRGSRNTFSCRGDSGGPVVRLVGQRLVQVGVVSWAYGCGIAVRGARGVPIRRNPSVFVNLANYTGWIAKARNSFANGAVLPVTE</sequence>
<dbReference type="CDD" id="cd00190">
    <property type="entry name" value="Tryp_SPc"/>
    <property type="match status" value="1"/>
</dbReference>
<name>A0A1B2ABB5_9SPHN</name>
<dbReference type="EMBL" id="CP016591">
    <property type="protein sequence ID" value="ANY19368.1"/>
    <property type="molecule type" value="Genomic_DNA"/>
</dbReference>
<keyword evidence="1" id="KW-1015">Disulfide bond</keyword>
<dbReference type="SUPFAM" id="SSF50494">
    <property type="entry name" value="Trypsin-like serine proteases"/>
    <property type="match status" value="1"/>
</dbReference>
<dbReference type="InterPro" id="IPR001254">
    <property type="entry name" value="Trypsin_dom"/>
</dbReference>
<dbReference type="InterPro" id="IPR051487">
    <property type="entry name" value="Ser/Thr_Proteases_Immune/Dev"/>
</dbReference>
<dbReference type="PRINTS" id="PR00722">
    <property type="entry name" value="CHYMOTRYPSIN"/>
</dbReference>
<dbReference type="InterPro" id="IPR009003">
    <property type="entry name" value="Peptidase_S1_PA"/>
</dbReference>
<keyword evidence="4" id="KW-1185">Reference proteome</keyword>
<dbReference type="GO" id="GO:0004252">
    <property type="term" value="F:serine-type endopeptidase activity"/>
    <property type="evidence" value="ECO:0007669"/>
    <property type="project" value="UniProtKB-EC"/>
</dbReference>
<dbReference type="Pfam" id="PF00089">
    <property type="entry name" value="Trypsin"/>
    <property type="match status" value="1"/>
</dbReference>
<dbReference type="Gene3D" id="2.40.10.10">
    <property type="entry name" value="Trypsin-like serine proteases"/>
    <property type="match status" value="1"/>
</dbReference>
<accession>A0A1B2ABB5</accession>
<dbReference type="KEGG" id="ado:A6F68_00842"/>
<evidence type="ECO:0000313" key="4">
    <source>
        <dbReference type="Proteomes" id="UP000092932"/>
    </source>
</evidence>
<protein>
    <submittedName>
        <fullName evidence="3">Trypsin</fullName>
        <ecNumber evidence="3">3.4.21.4</ecNumber>
    </submittedName>
</protein>
<dbReference type="OrthoDB" id="267336at2"/>
<dbReference type="EC" id="3.4.21.4" evidence="3"/>
<dbReference type="GO" id="GO:0006508">
    <property type="term" value="P:proteolysis"/>
    <property type="evidence" value="ECO:0007669"/>
    <property type="project" value="InterPro"/>
</dbReference>
<feature type="domain" description="Peptidase S1" evidence="2">
    <location>
        <begin position="328"/>
        <end position="635"/>
    </location>
</feature>
<proteinExistence type="predicted"/>